<dbReference type="EMBL" id="BAAACG010000019">
    <property type="protein sequence ID" value="GAA0746207.1"/>
    <property type="molecule type" value="Genomic_DNA"/>
</dbReference>
<evidence type="ECO:0000313" key="18">
    <source>
        <dbReference type="Proteomes" id="UP001501510"/>
    </source>
</evidence>
<dbReference type="PANTHER" id="PTHR43134">
    <property type="entry name" value="SIGNAL RECOGNITION PARTICLE RECEPTOR SUBUNIT ALPHA"/>
    <property type="match status" value="1"/>
</dbReference>
<evidence type="ECO:0000256" key="4">
    <source>
        <dbReference type="ARBA" id="ARBA00022448"/>
    </source>
</evidence>
<dbReference type="InterPro" id="IPR020006">
    <property type="entry name" value="FlhF"/>
</dbReference>
<keyword evidence="14" id="KW-0175">Coiled coil</keyword>
<evidence type="ECO:0000259" key="15">
    <source>
        <dbReference type="SMART" id="SM00382"/>
    </source>
</evidence>
<evidence type="ECO:0000256" key="13">
    <source>
        <dbReference type="NCBIfam" id="TIGR03499"/>
    </source>
</evidence>
<proteinExistence type="inferred from homology"/>
<dbReference type="NCBIfam" id="TIGR03499">
    <property type="entry name" value="FlhF"/>
    <property type="match status" value="1"/>
</dbReference>
<keyword evidence="7" id="KW-1005">Bacterial flagellum biogenesis</keyword>
<keyword evidence="4" id="KW-0813">Transport</keyword>
<evidence type="ECO:0000256" key="10">
    <source>
        <dbReference type="ARBA" id="ARBA00023136"/>
    </source>
</evidence>
<name>A0ABP3V5Q9_9CLOT</name>
<gene>
    <name evidence="17" type="primary">flhF</name>
    <name evidence="17" type="ORF">GCM10008906_33560</name>
</gene>
<feature type="domain" description="AAA+ ATPase" evidence="15">
    <location>
        <begin position="204"/>
        <end position="397"/>
    </location>
</feature>
<comment type="caution">
    <text evidence="17">The sequence shown here is derived from an EMBL/GenBank/DDBJ whole genome shotgun (WGS) entry which is preliminary data.</text>
</comment>
<evidence type="ECO:0000256" key="5">
    <source>
        <dbReference type="ARBA" id="ARBA00022475"/>
    </source>
</evidence>
<comment type="subcellular location">
    <subcellularLocation>
        <location evidence="1">Cell membrane</location>
        <topology evidence="1">Peripheral membrane protein</topology>
        <orientation evidence="1">Cytoplasmic side</orientation>
    </subcellularLocation>
</comment>
<evidence type="ECO:0000313" key="17">
    <source>
        <dbReference type="EMBL" id="GAA0746207.1"/>
    </source>
</evidence>
<feature type="domain" description="SRP54-type proteins GTP-binding" evidence="16">
    <location>
        <begin position="205"/>
        <end position="396"/>
    </location>
</feature>
<evidence type="ECO:0000256" key="12">
    <source>
        <dbReference type="ARBA" id="ARBA00025337"/>
    </source>
</evidence>
<keyword evidence="6" id="KW-0547">Nucleotide-binding</keyword>
<feature type="coiled-coil region" evidence="14">
    <location>
        <begin position="127"/>
        <end position="189"/>
    </location>
</feature>
<comment type="similarity">
    <text evidence="2">Belongs to the GTP-binding SRP family.</text>
</comment>
<keyword evidence="9" id="KW-0342">GTP-binding</keyword>
<dbReference type="InterPro" id="IPR027417">
    <property type="entry name" value="P-loop_NTPase"/>
</dbReference>
<evidence type="ECO:0000256" key="3">
    <source>
        <dbReference type="ARBA" id="ARBA00014919"/>
    </source>
</evidence>
<keyword evidence="18" id="KW-1185">Reference proteome</keyword>
<keyword evidence="8" id="KW-0653">Protein transport</keyword>
<dbReference type="Gene3D" id="3.40.50.300">
    <property type="entry name" value="P-loop containing nucleotide triphosphate hydrolases"/>
    <property type="match status" value="1"/>
</dbReference>
<dbReference type="SMART" id="SM00962">
    <property type="entry name" value="SRP54"/>
    <property type="match status" value="1"/>
</dbReference>
<comment type="function">
    <text evidence="12">Necessary for flagellar biosynthesis. May be involved in translocation of the flagellum.</text>
</comment>
<reference evidence="18" key="1">
    <citation type="journal article" date="2019" name="Int. J. Syst. Evol. Microbiol.">
        <title>The Global Catalogue of Microorganisms (GCM) 10K type strain sequencing project: providing services to taxonomists for standard genome sequencing and annotation.</title>
        <authorList>
            <consortium name="The Broad Institute Genomics Platform"/>
            <consortium name="The Broad Institute Genome Sequencing Center for Infectious Disease"/>
            <person name="Wu L."/>
            <person name="Ma J."/>
        </authorList>
    </citation>
    <scope>NUCLEOTIDE SEQUENCE [LARGE SCALE GENOMIC DNA]</scope>
    <source>
        <strain evidence="18">JCM 1407</strain>
    </source>
</reference>
<protein>
    <recommendedName>
        <fullName evidence="3 13">Flagellar biosynthesis protein FlhF</fullName>
    </recommendedName>
</protein>
<dbReference type="SMART" id="SM00382">
    <property type="entry name" value="AAA"/>
    <property type="match status" value="1"/>
</dbReference>
<evidence type="ECO:0000259" key="16">
    <source>
        <dbReference type="SMART" id="SM00962"/>
    </source>
</evidence>
<evidence type="ECO:0000256" key="7">
    <source>
        <dbReference type="ARBA" id="ARBA00022795"/>
    </source>
</evidence>
<evidence type="ECO:0000256" key="6">
    <source>
        <dbReference type="ARBA" id="ARBA00022741"/>
    </source>
</evidence>
<keyword evidence="11" id="KW-1006">Bacterial flagellum protein export</keyword>
<dbReference type="Pfam" id="PF00448">
    <property type="entry name" value="SRP54"/>
    <property type="match status" value="1"/>
</dbReference>
<keyword evidence="17" id="KW-0282">Flagellum</keyword>
<dbReference type="RefSeq" id="WP_343763512.1">
    <property type="nucleotide sequence ID" value="NZ_BAAACG010000019.1"/>
</dbReference>
<evidence type="ECO:0000256" key="9">
    <source>
        <dbReference type="ARBA" id="ARBA00023134"/>
    </source>
</evidence>
<evidence type="ECO:0000256" key="1">
    <source>
        <dbReference type="ARBA" id="ARBA00004413"/>
    </source>
</evidence>
<dbReference type="PANTHER" id="PTHR43134:SF3">
    <property type="entry name" value="FLAGELLAR BIOSYNTHESIS PROTEIN FLHF"/>
    <property type="match status" value="1"/>
</dbReference>
<sequence length="401" mass="45421">MIIKKYVVSTMNEAMMKINEEMGKDAIIISQRKVKKGGFLGLFSKKLIEVTATASSKEENEENNKEFKDIKNSIKELNNNLNNKNVFHDEFYKSLRKATNSNLEAKNEENVKPIIEPELELDEDIEKHKLLKEMKEMKKMLKNISNDGKIKEESLIKKLIEKDINENLAKNISKKVENIEENIEVKEKLKIVMENMIKVSNDNIGKITALIGPTGVGKTTTIAKLAGRISLVDKKKVGLITIDTYRIGAVEQLKTYADIMNIPFRVVFSLKEMEKAVSDLKDCDVILIDTTGRSSKKVMQISELRAFINKVSPDNIHLVVSSTTKNRDIETIINGYKVLEYDDVIMTKLDETTTYGSILNICDISEKPISFITIGQDVPDDIKEATKDELIELILGDKNLC</sequence>
<organism evidence="17 18">
    <name type="scientific">Clostridium oceanicum</name>
    <dbReference type="NCBI Taxonomy" id="1543"/>
    <lineage>
        <taxon>Bacteria</taxon>
        <taxon>Bacillati</taxon>
        <taxon>Bacillota</taxon>
        <taxon>Clostridia</taxon>
        <taxon>Eubacteriales</taxon>
        <taxon>Clostridiaceae</taxon>
        <taxon>Clostridium</taxon>
    </lineage>
</organism>
<dbReference type="CDD" id="cd17873">
    <property type="entry name" value="FlhF"/>
    <property type="match status" value="1"/>
</dbReference>
<keyword evidence="5" id="KW-1003">Cell membrane</keyword>
<dbReference type="InterPro" id="IPR047040">
    <property type="entry name" value="FlhF__GTPase_dom"/>
</dbReference>
<accession>A0ABP3V5Q9</accession>
<keyword evidence="17" id="KW-0969">Cilium</keyword>
<dbReference type="SUPFAM" id="SSF52540">
    <property type="entry name" value="P-loop containing nucleoside triphosphate hydrolases"/>
    <property type="match status" value="1"/>
</dbReference>
<evidence type="ECO:0000256" key="14">
    <source>
        <dbReference type="SAM" id="Coils"/>
    </source>
</evidence>
<dbReference type="InterPro" id="IPR003593">
    <property type="entry name" value="AAA+_ATPase"/>
</dbReference>
<dbReference type="Proteomes" id="UP001501510">
    <property type="component" value="Unassembled WGS sequence"/>
</dbReference>
<keyword evidence="10" id="KW-0472">Membrane</keyword>
<evidence type="ECO:0000256" key="8">
    <source>
        <dbReference type="ARBA" id="ARBA00022927"/>
    </source>
</evidence>
<evidence type="ECO:0000256" key="11">
    <source>
        <dbReference type="ARBA" id="ARBA00023225"/>
    </source>
</evidence>
<keyword evidence="17" id="KW-0966">Cell projection</keyword>
<dbReference type="Gene3D" id="1.20.120.1380">
    <property type="entry name" value="Flagellar FlhF biosynthesis protein, N domain"/>
    <property type="match status" value="1"/>
</dbReference>
<dbReference type="InterPro" id="IPR000897">
    <property type="entry name" value="SRP54_GTPase_dom"/>
</dbReference>
<evidence type="ECO:0000256" key="2">
    <source>
        <dbReference type="ARBA" id="ARBA00008531"/>
    </source>
</evidence>